<feature type="compositionally biased region" description="Basic and acidic residues" evidence="3">
    <location>
        <begin position="251"/>
        <end position="264"/>
    </location>
</feature>
<dbReference type="InterPro" id="IPR001611">
    <property type="entry name" value="Leu-rich_rpt"/>
</dbReference>
<gene>
    <name evidence="5" type="ORF">QE152_g3603</name>
</gene>
<dbReference type="AlphaFoldDB" id="A0AAW1N2X3"/>
<dbReference type="EMBL" id="JASPKY010000015">
    <property type="protein sequence ID" value="KAK9753162.1"/>
    <property type="molecule type" value="Genomic_DNA"/>
</dbReference>
<dbReference type="GO" id="GO:0003723">
    <property type="term" value="F:RNA binding"/>
    <property type="evidence" value="ECO:0007669"/>
    <property type="project" value="InterPro"/>
</dbReference>
<protein>
    <submittedName>
        <fullName evidence="5">Leucine rich repeat</fullName>
    </submittedName>
</protein>
<feature type="domain" description="B3/B4 tRNA-binding" evidence="4">
    <location>
        <begin position="298"/>
        <end position="474"/>
    </location>
</feature>
<dbReference type="GO" id="GO:0006432">
    <property type="term" value="P:phenylalanyl-tRNA aminoacylation"/>
    <property type="evidence" value="ECO:0007669"/>
    <property type="project" value="InterPro"/>
</dbReference>
<evidence type="ECO:0000256" key="3">
    <source>
        <dbReference type="SAM" id="MobiDB-lite"/>
    </source>
</evidence>
<evidence type="ECO:0000313" key="5">
    <source>
        <dbReference type="EMBL" id="KAK9753162.1"/>
    </source>
</evidence>
<dbReference type="InterPro" id="IPR005146">
    <property type="entry name" value="B3/B4_tRNA-bd"/>
</dbReference>
<dbReference type="Proteomes" id="UP001458880">
    <property type="component" value="Unassembled WGS sequence"/>
</dbReference>
<organism evidence="5 6">
    <name type="scientific">Popillia japonica</name>
    <name type="common">Japanese beetle</name>
    <dbReference type="NCBI Taxonomy" id="7064"/>
    <lineage>
        <taxon>Eukaryota</taxon>
        <taxon>Metazoa</taxon>
        <taxon>Ecdysozoa</taxon>
        <taxon>Arthropoda</taxon>
        <taxon>Hexapoda</taxon>
        <taxon>Insecta</taxon>
        <taxon>Pterygota</taxon>
        <taxon>Neoptera</taxon>
        <taxon>Endopterygota</taxon>
        <taxon>Coleoptera</taxon>
        <taxon>Polyphaga</taxon>
        <taxon>Scarabaeiformia</taxon>
        <taxon>Scarabaeidae</taxon>
        <taxon>Rutelinae</taxon>
        <taxon>Popillia</taxon>
    </lineage>
</organism>
<dbReference type="InterPro" id="IPR032675">
    <property type="entry name" value="LRR_dom_sf"/>
</dbReference>
<dbReference type="PROSITE" id="PS51450">
    <property type="entry name" value="LRR"/>
    <property type="match status" value="3"/>
</dbReference>
<dbReference type="SMART" id="SM00369">
    <property type="entry name" value="LRR_TYP"/>
    <property type="match status" value="5"/>
</dbReference>
<proteinExistence type="predicted"/>
<name>A0AAW1N2X3_POPJA</name>
<dbReference type="GO" id="GO:0004826">
    <property type="term" value="F:phenylalanine-tRNA ligase activity"/>
    <property type="evidence" value="ECO:0007669"/>
    <property type="project" value="InterPro"/>
</dbReference>
<dbReference type="InterPro" id="IPR020825">
    <property type="entry name" value="Phe-tRNA_synthase-like_B3/B4"/>
</dbReference>
<dbReference type="InterPro" id="IPR045060">
    <property type="entry name" value="Phe-tRNA-ligase_IIc_bsu"/>
</dbReference>
<evidence type="ECO:0000256" key="1">
    <source>
        <dbReference type="ARBA" id="ARBA00022614"/>
    </source>
</evidence>
<keyword evidence="2" id="KW-0677">Repeat</keyword>
<dbReference type="SMART" id="SM00873">
    <property type="entry name" value="B3_4"/>
    <property type="match status" value="1"/>
</dbReference>
<dbReference type="Gene3D" id="3.80.10.10">
    <property type="entry name" value="Ribonuclease Inhibitor"/>
    <property type="match status" value="1"/>
</dbReference>
<evidence type="ECO:0000259" key="4">
    <source>
        <dbReference type="SMART" id="SM00873"/>
    </source>
</evidence>
<sequence length="514" mass="58862">MAPWPEVLTAKSENRREIILNGAKINERIKKEGFDISLYELTALNYLDIHDSTLNEVHNEIGNLHNLQKLVLHNNKLEQLNIKLFSLEKLKVLDLSRNLISKVPEEISQLTHLDTLNLSMNQIEDLPDLSKNVKLIVLNISNNKLKEFNAICQQQLSNLLELKLNNNTIEFIPDEINKLVSLKNLDLSSNKIKIIPGELVDCSKLKDVNLKDNPISDRRLLKLIDQCRTKQILDYVKQHCSRTTKNNTANSKKDNKKSNLPKDNEEVVEPLDAKHKIHIKHCVDEGLRIVIKEDVKNIRGHILGCLVHNVKFTEESFKKFIQLQTKLHEGICEKRNVATIATHDTKKLNGKLIVYTAVPPNTLMIKPLMRNNVMSGAELFVKLQSEAEALRKEKKRNIYSGIHKYLYLLEGKKMYPCLMADEDVISFPPITNSDVTKISIDTTSMFLEVTSATSQYVCKKVMDTLIGEMVTFFEGDLHLEQVKNVDIEGNMKAIYPSRTDLQFEDKDSIQVIRN</sequence>
<reference evidence="5 6" key="1">
    <citation type="journal article" date="2024" name="BMC Genomics">
        <title>De novo assembly and annotation of Popillia japonica's genome with initial clues to its potential as an invasive pest.</title>
        <authorList>
            <person name="Cucini C."/>
            <person name="Boschi S."/>
            <person name="Funari R."/>
            <person name="Cardaioli E."/>
            <person name="Iannotti N."/>
            <person name="Marturano G."/>
            <person name="Paoli F."/>
            <person name="Bruttini M."/>
            <person name="Carapelli A."/>
            <person name="Frati F."/>
            <person name="Nardi F."/>
        </authorList>
    </citation>
    <scope>NUCLEOTIDE SEQUENCE [LARGE SCALE GENOMIC DNA]</scope>
    <source>
        <strain evidence="5">DMR45628</strain>
    </source>
</reference>
<dbReference type="Gene3D" id="3.50.40.10">
    <property type="entry name" value="Phenylalanyl-trna Synthetase, Chain B, domain 3"/>
    <property type="match status" value="1"/>
</dbReference>
<dbReference type="SUPFAM" id="SSF52058">
    <property type="entry name" value="L domain-like"/>
    <property type="match status" value="1"/>
</dbReference>
<dbReference type="Pfam" id="PF13855">
    <property type="entry name" value="LRR_8"/>
    <property type="match status" value="2"/>
</dbReference>
<keyword evidence="1" id="KW-0433">Leucine-rich repeat</keyword>
<dbReference type="SMART" id="SM00365">
    <property type="entry name" value="LRR_SD22"/>
    <property type="match status" value="3"/>
</dbReference>
<evidence type="ECO:0000313" key="6">
    <source>
        <dbReference type="Proteomes" id="UP001458880"/>
    </source>
</evidence>
<accession>A0AAW1N2X3</accession>
<dbReference type="PANTHER" id="PTHR10947:SF3">
    <property type="entry name" value="LEUCINE-RICH REPEAT-CONTAINING PROTEIN 47"/>
    <property type="match status" value="1"/>
</dbReference>
<dbReference type="PANTHER" id="PTHR10947">
    <property type="entry name" value="PHENYLALANYL-TRNA SYNTHETASE BETA CHAIN AND LEUCINE-RICH REPEAT-CONTAINING PROTEIN 47"/>
    <property type="match status" value="1"/>
</dbReference>
<keyword evidence="6" id="KW-1185">Reference proteome</keyword>
<evidence type="ECO:0000256" key="2">
    <source>
        <dbReference type="ARBA" id="ARBA00022737"/>
    </source>
</evidence>
<comment type="caution">
    <text evidence="5">The sequence shown here is derived from an EMBL/GenBank/DDBJ whole genome shotgun (WGS) entry which is preliminary data.</text>
</comment>
<feature type="region of interest" description="Disordered" evidence="3">
    <location>
        <begin position="244"/>
        <end position="264"/>
    </location>
</feature>
<dbReference type="InterPro" id="IPR003591">
    <property type="entry name" value="Leu-rich_rpt_typical-subtyp"/>
</dbReference>